<keyword evidence="8 10" id="KW-0496">Mitochondrion</keyword>
<reference evidence="12 13" key="1">
    <citation type="submission" date="2023-04" db="EMBL/GenBank/DDBJ databases">
        <title>Genome of Basidiobolus ranarum AG-B5.</title>
        <authorList>
            <person name="Stajich J.E."/>
            <person name="Carter-House D."/>
            <person name="Gryganskyi A."/>
        </authorList>
    </citation>
    <scope>NUCLEOTIDE SEQUENCE [LARGE SCALE GENOMIC DNA]</scope>
    <source>
        <strain evidence="12 13">AG-B5</strain>
    </source>
</reference>
<keyword evidence="13" id="KW-1185">Reference proteome</keyword>
<evidence type="ECO:0000256" key="9">
    <source>
        <dbReference type="ARBA" id="ARBA00023157"/>
    </source>
</evidence>
<comment type="domain">
    <text evidence="10">The twin CX3C motif contains 4 conserved Cys residues that form 2 disulfide bonds in the mitochondrial intermembrane space.</text>
</comment>
<evidence type="ECO:0000256" key="3">
    <source>
        <dbReference type="ARBA" id="ARBA00022723"/>
    </source>
</evidence>
<keyword evidence="6 10" id="KW-0653">Protein transport</keyword>
<sequence>MNFGGMRGPQQPQNNRFDPMAIAMAENELDMVTDLYNRIIDSCHKKCISKKYESGDLTGEENTCIDNCVAQFFQVNQLVGNKLSGMTQQAMGGQP</sequence>
<evidence type="ECO:0000256" key="6">
    <source>
        <dbReference type="ARBA" id="ARBA00022927"/>
    </source>
</evidence>
<evidence type="ECO:0000256" key="8">
    <source>
        <dbReference type="ARBA" id="ARBA00023128"/>
    </source>
</evidence>
<keyword evidence="4 10" id="KW-0472">Membrane</keyword>
<dbReference type="Gene3D" id="1.10.287.810">
    <property type="entry name" value="Mitochondrial import inner membrane translocase subunit tim13 like domains"/>
    <property type="match status" value="1"/>
</dbReference>
<evidence type="ECO:0000313" key="13">
    <source>
        <dbReference type="Proteomes" id="UP001479436"/>
    </source>
</evidence>
<feature type="domain" description="Tim10-like" evidence="11">
    <location>
        <begin position="22"/>
        <end position="84"/>
    </location>
</feature>
<evidence type="ECO:0000256" key="1">
    <source>
        <dbReference type="ARBA" id="ARBA00006720"/>
    </source>
</evidence>
<keyword evidence="2 10" id="KW-0813">Transport</keyword>
<evidence type="ECO:0000256" key="2">
    <source>
        <dbReference type="ARBA" id="ARBA00022448"/>
    </source>
</evidence>
<organism evidence="12 13">
    <name type="scientific">Basidiobolus ranarum</name>
    <dbReference type="NCBI Taxonomy" id="34480"/>
    <lineage>
        <taxon>Eukaryota</taxon>
        <taxon>Fungi</taxon>
        <taxon>Fungi incertae sedis</taxon>
        <taxon>Zoopagomycota</taxon>
        <taxon>Entomophthoromycotina</taxon>
        <taxon>Basidiobolomycetes</taxon>
        <taxon>Basidiobolales</taxon>
        <taxon>Basidiobolaceae</taxon>
        <taxon>Basidiobolus</taxon>
    </lineage>
</organism>
<keyword evidence="10" id="KW-0143">Chaperone</keyword>
<gene>
    <name evidence="12" type="primary">TIM10_2</name>
    <name evidence="12" type="ORF">K7432_012534</name>
</gene>
<keyword evidence="3" id="KW-0479">Metal-binding</keyword>
<proteinExistence type="inferred from homology"/>
<dbReference type="InterPro" id="IPR004217">
    <property type="entry name" value="Tim10-like"/>
</dbReference>
<evidence type="ECO:0000259" key="11">
    <source>
        <dbReference type="Pfam" id="PF02953"/>
    </source>
</evidence>
<dbReference type="PANTHER" id="PTHR11038:SF16">
    <property type="entry name" value="MITOCHONDRIAL IMPORT INNER MEMBRANE TRANSLOCASE SUBUNIT TIM10"/>
    <property type="match status" value="1"/>
</dbReference>
<comment type="function">
    <text evidence="10">Mitochondrial intermembrane chaperone that participates in the import and insertion of some multi-pass transmembrane proteins into the mitochondrial inner membrane. Also required for the transfer of beta-barrel precursors from the TOM complex to the sorting and assembly machinery (SAM complex) of the outer membrane. Acts as a chaperone-like protein that protects the hydrophobic precursors from aggregation and guide them through the mitochondrial intermembrane space.</text>
</comment>
<dbReference type="Pfam" id="PF02953">
    <property type="entry name" value="zf-Tim10_DDP"/>
    <property type="match status" value="1"/>
</dbReference>
<comment type="subunit">
    <text evidence="10">Heterohexamer.</text>
</comment>
<protein>
    <recommendedName>
        <fullName evidence="10">Mitochondrial import inner membrane translocase subunit</fullName>
    </recommendedName>
</protein>
<dbReference type="Proteomes" id="UP001479436">
    <property type="component" value="Unassembled WGS sequence"/>
</dbReference>
<evidence type="ECO:0000256" key="4">
    <source>
        <dbReference type="ARBA" id="ARBA00022792"/>
    </source>
</evidence>
<comment type="subcellular location">
    <subcellularLocation>
        <location evidence="10">Mitochondrion inner membrane</location>
        <topology evidence="10">Peripheral membrane protein</topology>
        <orientation evidence="10">Intermembrane side</orientation>
    </subcellularLocation>
</comment>
<evidence type="ECO:0000256" key="7">
    <source>
        <dbReference type="ARBA" id="ARBA00023010"/>
    </source>
</evidence>
<evidence type="ECO:0000313" key="12">
    <source>
        <dbReference type="EMBL" id="KAK9762069.1"/>
    </source>
</evidence>
<dbReference type="EMBL" id="JASJQH010001102">
    <property type="protein sequence ID" value="KAK9762069.1"/>
    <property type="molecule type" value="Genomic_DNA"/>
</dbReference>
<keyword evidence="4 10" id="KW-0999">Mitochondrion inner membrane</keyword>
<keyword evidence="7 10" id="KW-0811">Translocation</keyword>
<keyword evidence="9 10" id="KW-1015">Disulfide bond</keyword>
<comment type="similarity">
    <text evidence="1 10">Belongs to the small Tim family.</text>
</comment>
<evidence type="ECO:0000256" key="5">
    <source>
        <dbReference type="ARBA" id="ARBA00022833"/>
    </source>
</evidence>
<evidence type="ECO:0000256" key="10">
    <source>
        <dbReference type="RuleBase" id="RU367043"/>
    </source>
</evidence>
<keyword evidence="5" id="KW-0862">Zinc</keyword>
<accession>A0ABR2WKL4</accession>
<dbReference type="InterPro" id="IPR035427">
    <property type="entry name" value="Tim10-like_dom_sf"/>
</dbReference>
<comment type="caution">
    <text evidence="12">The sequence shown here is derived from an EMBL/GenBank/DDBJ whole genome shotgun (WGS) entry which is preliminary data.</text>
</comment>
<dbReference type="PANTHER" id="PTHR11038">
    <property type="entry name" value="MITOCHONDRIAL IMPORT INNER MEMBRANE TRANSLOCASE SUBUNIT TIM10"/>
    <property type="match status" value="1"/>
</dbReference>
<dbReference type="SUPFAM" id="SSF144122">
    <property type="entry name" value="Tim10-like"/>
    <property type="match status" value="1"/>
</dbReference>
<name>A0ABR2WKL4_9FUNG</name>